<evidence type="ECO:0000256" key="3">
    <source>
        <dbReference type="ARBA" id="ARBA00022475"/>
    </source>
</evidence>
<feature type="transmembrane region" description="Helical" evidence="7">
    <location>
        <begin position="7"/>
        <end position="25"/>
    </location>
</feature>
<evidence type="ECO:0000256" key="6">
    <source>
        <dbReference type="ARBA" id="ARBA00023136"/>
    </source>
</evidence>
<keyword evidence="6 7" id="KW-0472">Membrane</keyword>
<feature type="domain" description="YetF C-terminal" evidence="8">
    <location>
        <begin position="82"/>
        <end position="197"/>
    </location>
</feature>
<dbReference type="PATRIC" id="fig|1218508.4.peg.1006"/>
<comment type="similarity">
    <text evidence="2">Belongs to the UPF0702 family.</text>
</comment>
<name>A0A0F4KRE2_9LACO</name>
<evidence type="ECO:0000256" key="1">
    <source>
        <dbReference type="ARBA" id="ARBA00004651"/>
    </source>
</evidence>
<accession>A0A0F4KRE2</accession>
<keyword evidence="4 7" id="KW-0812">Transmembrane</keyword>
<reference evidence="10 11" key="1">
    <citation type="submission" date="2014-12" db="EMBL/GenBank/DDBJ databases">
        <title>Comparative genomics of the lactic acid bacteria isolated from the honey bee gut.</title>
        <authorList>
            <person name="Ellegaard K.M."/>
            <person name="Tamarit D."/>
            <person name="Javelind E."/>
            <person name="Olofsson T."/>
            <person name="Andersson S.G."/>
            <person name="Vasquez A."/>
        </authorList>
    </citation>
    <scope>NUCLEOTIDE SEQUENCE [LARGE SCALE GENOMIC DNA]</scope>
    <source>
        <strain evidence="10 11">Hon2</strain>
    </source>
</reference>
<evidence type="ECO:0000259" key="9">
    <source>
        <dbReference type="Pfam" id="PF20730"/>
    </source>
</evidence>
<evidence type="ECO:0000256" key="7">
    <source>
        <dbReference type="SAM" id="Phobius"/>
    </source>
</evidence>
<sequence length="213" mass="24276">MTFYWQTFLKFIMGFFAMVIQINLLGKSNLAPSNVIDQMQNFVLGGIIGGVIYNTDITLLQFFIVLIIWTLVVFTTKFLTNHNGWIKKFIDGKPSIIISNGKVLSNKATQNGLSAHDLAFKLRQAGINGLDDIDKAVWEENGQITITSKKDLKTLYPIIMDGEIDTLALKYTQHDEKWIHSQIKSQGYKFKDIYLAYLSDNDHLKIFPYGIDD</sequence>
<dbReference type="Pfam" id="PF20730">
    <property type="entry name" value="YetF_N"/>
    <property type="match status" value="1"/>
</dbReference>
<dbReference type="RefSeq" id="WP_045922882.1">
    <property type="nucleotide sequence ID" value="NZ_JAAEDZ010000001.1"/>
</dbReference>
<keyword evidence="3" id="KW-1003">Cell membrane</keyword>
<dbReference type="Proteomes" id="UP000033695">
    <property type="component" value="Unassembled WGS sequence"/>
</dbReference>
<dbReference type="OrthoDB" id="9778331at2"/>
<dbReference type="InterPro" id="IPR007353">
    <property type="entry name" value="DUF421"/>
</dbReference>
<comment type="caution">
    <text evidence="10">The sequence shown here is derived from an EMBL/GenBank/DDBJ whole genome shotgun (WGS) entry which is preliminary data.</text>
</comment>
<dbReference type="EMBL" id="JXBZ01000008">
    <property type="protein sequence ID" value="KJY48618.1"/>
    <property type="molecule type" value="Genomic_DNA"/>
</dbReference>
<feature type="domain" description="YetF-like N-terminal transmembrane" evidence="9">
    <location>
        <begin position="4"/>
        <end position="79"/>
    </location>
</feature>
<evidence type="ECO:0000256" key="4">
    <source>
        <dbReference type="ARBA" id="ARBA00022692"/>
    </source>
</evidence>
<keyword evidence="11" id="KW-1185">Reference proteome</keyword>
<dbReference type="HOGENOM" id="CLU_077149_4_0_9"/>
<proteinExistence type="inferred from homology"/>
<dbReference type="STRING" id="1218508.JG29_10210"/>
<keyword evidence="5 7" id="KW-1133">Transmembrane helix</keyword>
<dbReference type="AlphaFoldDB" id="A0A0F4KRE2"/>
<gene>
    <name evidence="10" type="ORF">JG29_10210</name>
</gene>
<dbReference type="PANTHER" id="PTHR34582">
    <property type="entry name" value="UPF0702 TRANSMEMBRANE PROTEIN YCAP"/>
    <property type="match status" value="1"/>
</dbReference>
<evidence type="ECO:0000256" key="5">
    <source>
        <dbReference type="ARBA" id="ARBA00022989"/>
    </source>
</evidence>
<dbReference type="PANTHER" id="PTHR34582:SF6">
    <property type="entry name" value="UPF0702 TRANSMEMBRANE PROTEIN YCAP"/>
    <property type="match status" value="1"/>
</dbReference>
<dbReference type="Gene3D" id="3.30.240.20">
    <property type="entry name" value="bsu07140 like domains"/>
    <property type="match status" value="2"/>
</dbReference>
<evidence type="ECO:0000259" key="8">
    <source>
        <dbReference type="Pfam" id="PF04239"/>
    </source>
</evidence>
<dbReference type="InterPro" id="IPR048454">
    <property type="entry name" value="YetF_N"/>
</dbReference>
<comment type="subcellular location">
    <subcellularLocation>
        <location evidence="1">Cell membrane</location>
        <topology evidence="1">Multi-pass membrane protein</topology>
    </subcellularLocation>
</comment>
<dbReference type="InterPro" id="IPR023090">
    <property type="entry name" value="UPF0702_alpha/beta_dom_sf"/>
</dbReference>
<feature type="transmembrane region" description="Helical" evidence="7">
    <location>
        <begin position="59"/>
        <end position="79"/>
    </location>
</feature>
<dbReference type="GO" id="GO:0005886">
    <property type="term" value="C:plasma membrane"/>
    <property type="evidence" value="ECO:0007669"/>
    <property type="project" value="UniProtKB-SubCell"/>
</dbReference>
<organism evidence="10 11">
    <name type="scientific">Bombilactobacillus mellis</name>
    <dbReference type="NCBI Taxonomy" id="1218508"/>
    <lineage>
        <taxon>Bacteria</taxon>
        <taxon>Bacillati</taxon>
        <taxon>Bacillota</taxon>
        <taxon>Bacilli</taxon>
        <taxon>Lactobacillales</taxon>
        <taxon>Lactobacillaceae</taxon>
        <taxon>Bombilactobacillus</taxon>
    </lineage>
</organism>
<evidence type="ECO:0000256" key="2">
    <source>
        <dbReference type="ARBA" id="ARBA00006448"/>
    </source>
</evidence>
<evidence type="ECO:0000313" key="11">
    <source>
        <dbReference type="Proteomes" id="UP000033695"/>
    </source>
</evidence>
<dbReference type="Pfam" id="PF04239">
    <property type="entry name" value="DUF421"/>
    <property type="match status" value="1"/>
</dbReference>
<protein>
    <submittedName>
        <fullName evidence="10">Putative membrane protein yetF</fullName>
    </submittedName>
</protein>
<evidence type="ECO:0000313" key="10">
    <source>
        <dbReference type="EMBL" id="KJY48618.1"/>
    </source>
</evidence>